<dbReference type="EMBL" id="PKTG01000130">
    <property type="protein sequence ID" value="PLX15753.1"/>
    <property type="molecule type" value="Genomic_DNA"/>
</dbReference>
<dbReference type="PANTHER" id="PTHR45138:SF9">
    <property type="entry name" value="DIGUANYLATE CYCLASE DGCM-RELATED"/>
    <property type="match status" value="1"/>
</dbReference>
<dbReference type="Pfam" id="PF13185">
    <property type="entry name" value="GAF_2"/>
    <property type="match status" value="1"/>
</dbReference>
<proteinExistence type="predicted"/>
<evidence type="ECO:0008006" key="6">
    <source>
        <dbReference type="Google" id="ProtNLM"/>
    </source>
</evidence>
<reference evidence="4 5" key="1">
    <citation type="submission" date="2017-11" db="EMBL/GenBank/DDBJ databases">
        <title>Genome-resolved metagenomics identifies genetic mobility, metabolic interactions, and unexpected diversity in perchlorate-reducing communities.</title>
        <authorList>
            <person name="Barnum T.P."/>
            <person name="Figueroa I.A."/>
            <person name="Carlstrom C.I."/>
            <person name="Lucas L.N."/>
            <person name="Engelbrektson A.L."/>
            <person name="Coates J.D."/>
        </authorList>
    </citation>
    <scope>NUCLEOTIDE SEQUENCE [LARGE SCALE GENOMIC DNA]</scope>
    <source>
        <strain evidence="4">BM706</strain>
    </source>
</reference>
<evidence type="ECO:0000313" key="4">
    <source>
        <dbReference type="EMBL" id="PLX15753.1"/>
    </source>
</evidence>
<dbReference type="PANTHER" id="PTHR45138">
    <property type="entry name" value="REGULATORY COMPONENTS OF SENSORY TRANSDUCTION SYSTEM"/>
    <property type="match status" value="1"/>
</dbReference>
<keyword evidence="1" id="KW-0812">Transmembrane</keyword>
<dbReference type="NCBIfam" id="TIGR00254">
    <property type="entry name" value="GGDEF"/>
    <property type="match status" value="1"/>
</dbReference>
<feature type="domain" description="HAMP" evidence="2">
    <location>
        <begin position="184"/>
        <end position="236"/>
    </location>
</feature>
<dbReference type="InterPro" id="IPR003660">
    <property type="entry name" value="HAMP_dom"/>
</dbReference>
<dbReference type="Pfam" id="PF00990">
    <property type="entry name" value="GGDEF"/>
    <property type="match status" value="1"/>
</dbReference>
<dbReference type="AlphaFoldDB" id="A0A2N5ZAP7"/>
<feature type="transmembrane region" description="Helical" evidence="1">
    <location>
        <begin position="164"/>
        <end position="183"/>
    </location>
</feature>
<organism evidence="4 5">
    <name type="scientific">Muiribacterium halophilum</name>
    <dbReference type="NCBI Taxonomy" id="2053465"/>
    <lineage>
        <taxon>Bacteria</taxon>
        <taxon>Candidatus Muiribacteriota</taxon>
        <taxon>Candidatus Muiribacteriia</taxon>
        <taxon>Candidatus Muiribacteriales</taxon>
        <taxon>Candidatus Muiribacteriaceae</taxon>
        <taxon>Candidatus Muiribacterium</taxon>
    </lineage>
</organism>
<dbReference type="InterPro" id="IPR050469">
    <property type="entry name" value="Diguanylate_Cyclase"/>
</dbReference>
<keyword evidence="1" id="KW-1133">Transmembrane helix</keyword>
<dbReference type="CDD" id="cd01949">
    <property type="entry name" value="GGDEF"/>
    <property type="match status" value="1"/>
</dbReference>
<dbReference type="InterPro" id="IPR000160">
    <property type="entry name" value="GGDEF_dom"/>
</dbReference>
<name>A0A2N5ZAP7_MUIH1</name>
<dbReference type="CDD" id="cd06225">
    <property type="entry name" value="HAMP"/>
    <property type="match status" value="1"/>
</dbReference>
<dbReference type="GO" id="GO:0005886">
    <property type="term" value="C:plasma membrane"/>
    <property type="evidence" value="ECO:0007669"/>
    <property type="project" value="TreeGrafter"/>
</dbReference>
<dbReference type="InterPro" id="IPR043128">
    <property type="entry name" value="Rev_trsase/Diguanyl_cyclase"/>
</dbReference>
<evidence type="ECO:0000256" key="1">
    <source>
        <dbReference type="SAM" id="Phobius"/>
    </source>
</evidence>
<dbReference type="InterPro" id="IPR003018">
    <property type="entry name" value="GAF"/>
</dbReference>
<dbReference type="PROSITE" id="PS50885">
    <property type="entry name" value="HAMP"/>
    <property type="match status" value="1"/>
</dbReference>
<dbReference type="GO" id="GO:0052621">
    <property type="term" value="F:diguanylate cyclase activity"/>
    <property type="evidence" value="ECO:0007669"/>
    <property type="project" value="TreeGrafter"/>
</dbReference>
<comment type="caution">
    <text evidence="4">The sequence shown here is derived from an EMBL/GenBank/DDBJ whole genome shotgun (WGS) entry which is preliminary data.</text>
</comment>
<dbReference type="SMART" id="SM00065">
    <property type="entry name" value="GAF"/>
    <property type="match status" value="1"/>
</dbReference>
<dbReference type="SUPFAM" id="SSF55073">
    <property type="entry name" value="Nucleotide cyclase"/>
    <property type="match status" value="1"/>
</dbReference>
<dbReference type="Gene3D" id="3.30.450.40">
    <property type="match status" value="1"/>
</dbReference>
<dbReference type="Gene3D" id="3.30.70.270">
    <property type="match status" value="1"/>
</dbReference>
<dbReference type="Pfam" id="PF00672">
    <property type="entry name" value="HAMP"/>
    <property type="match status" value="1"/>
</dbReference>
<dbReference type="InterPro" id="IPR029787">
    <property type="entry name" value="Nucleotide_cyclase"/>
</dbReference>
<evidence type="ECO:0000259" key="3">
    <source>
        <dbReference type="PROSITE" id="PS50887"/>
    </source>
</evidence>
<dbReference type="SUPFAM" id="SSF55781">
    <property type="entry name" value="GAF domain-like"/>
    <property type="match status" value="1"/>
</dbReference>
<evidence type="ECO:0000259" key="2">
    <source>
        <dbReference type="PROSITE" id="PS50885"/>
    </source>
</evidence>
<dbReference type="Gene3D" id="6.10.340.10">
    <property type="match status" value="1"/>
</dbReference>
<dbReference type="InterPro" id="IPR029016">
    <property type="entry name" value="GAF-like_dom_sf"/>
</dbReference>
<dbReference type="GO" id="GO:0043709">
    <property type="term" value="P:cell adhesion involved in single-species biofilm formation"/>
    <property type="evidence" value="ECO:0007669"/>
    <property type="project" value="TreeGrafter"/>
</dbReference>
<evidence type="ECO:0000313" key="5">
    <source>
        <dbReference type="Proteomes" id="UP000234857"/>
    </source>
</evidence>
<feature type="domain" description="GGDEF" evidence="3">
    <location>
        <begin position="425"/>
        <end position="559"/>
    </location>
</feature>
<keyword evidence="1" id="KW-0472">Membrane</keyword>
<accession>A0A2N5ZAP7</accession>
<dbReference type="GO" id="GO:1902201">
    <property type="term" value="P:negative regulation of bacterial-type flagellum-dependent cell motility"/>
    <property type="evidence" value="ECO:0007669"/>
    <property type="project" value="TreeGrafter"/>
</dbReference>
<feature type="transmembrane region" description="Helical" evidence="1">
    <location>
        <begin position="7"/>
        <end position="27"/>
    </location>
</feature>
<dbReference type="GO" id="GO:0007165">
    <property type="term" value="P:signal transduction"/>
    <property type="evidence" value="ECO:0007669"/>
    <property type="project" value="InterPro"/>
</dbReference>
<dbReference type="SMART" id="SM00267">
    <property type="entry name" value="GGDEF"/>
    <property type="match status" value="1"/>
</dbReference>
<sequence length="560" mass="62998">MSIKLKVFIYTFGLIILINAGFGYYTLNFQKDNLIQQKIKDISFFLQGFSIPIKDALISNDYPVIQNYIKSLRIQNPINEINIYDDTRKNVGSTNPHNINNSRKASVLSHINKVFDTKKGLHSFKKELIVVEPILEKNILYGVMEVRLKSSIITDLERAFIKKMLVFLLVSIILGGLFSYLLAGSLSQKVMILIQASKSLASGDFKNHVDIHSGDEFGVLAKIYNKMIFNMKIMFNVIKKINFSTPSEELIEVIMDNIIMALNAERSSILFYDEEEGFLKLQTVRGLEGEILDVVNISPGEGIAGKVFESGIPMIVNSGFNDPEFKKFGNSKWRDEKIKNIICVPIKVEDKIVGVINVVNKNSDNGFDEFDVKLLHALVGHISTAISKSTMYNESITDGLTGLYIKSHFYSRLEEEAFRARRYGLKLSLIIMDVDDFSKINEEYGNLQADLVLMNLGRFIKSNLRMNIDIPARYGGDSIALILPETDLKMAMLFAERLRAKIEEFTFPLEDGGTMHLTVSGGVAEYILDGELAGLVKATDDALKQSKNMGKNRVTMSEPV</sequence>
<dbReference type="PROSITE" id="PS50887">
    <property type="entry name" value="GGDEF"/>
    <property type="match status" value="1"/>
</dbReference>
<dbReference type="SUPFAM" id="SSF158472">
    <property type="entry name" value="HAMP domain-like"/>
    <property type="match status" value="1"/>
</dbReference>
<dbReference type="Proteomes" id="UP000234857">
    <property type="component" value="Unassembled WGS sequence"/>
</dbReference>
<gene>
    <name evidence="4" type="ORF">C0601_12315</name>
</gene>
<protein>
    <recommendedName>
        <fullName evidence="6">Diguanylate cyclase</fullName>
    </recommendedName>
</protein>